<comment type="caution">
    <text evidence="1">The sequence shown here is derived from an EMBL/GenBank/DDBJ whole genome shotgun (WGS) entry which is preliminary data.</text>
</comment>
<keyword evidence="2" id="KW-1185">Reference proteome</keyword>
<organism evidence="1 2">
    <name type="scientific">Actinokineospora globicatena</name>
    <dbReference type="NCBI Taxonomy" id="103729"/>
    <lineage>
        <taxon>Bacteria</taxon>
        <taxon>Bacillati</taxon>
        <taxon>Actinomycetota</taxon>
        <taxon>Actinomycetes</taxon>
        <taxon>Pseudonocardiales</taxon>
        <taxon>Pseudonocardiaceae</taxon>
        <taxon>Actinokineospora</taxon>
    </lineage>
</organism>
<evidence type="ECO:0000313" key="2">
    <source>
        <dbReference type="Proteomes" id="UP001165042"/>
    </source>
</evidence>
<accession>A0A9W6VDE6</accession>
<protein>
    <submittedName>
        <fullName evidence="1">Uncharacterized protein</fullName>
    </submittedName>
</protein>
<dbReference type="AlphaFoldDB" id="A0A9W6VDE6"/>
<sequence>MTATGRYREGVGDMRENAFEDAAGCFESTGYPRSINDPVIVDRADAAEALLRFFLSNADANDHDANDYLVEEFCRRSRDSRTTAAPIPVQMVPLVECD</sequence>
<gene>
    <name evidence="1" type="ORF">Aglo03_60120</name>
</gene>
<name>A0A9W6VDE6_9PSEU</name>
<dbReference type="EMBL" id="BSSD01000012">
    <property type="protein sequence ID" value="GLW95196.1"/>
    <property type="molecule type" value="Genomic_DNA"/>
</dbReference>
<dbReference type="Proteomes" id="UP001165042">
    <property type="component" value="Unassembled WGS sequence"/>
</dbReference>
<reference evidence="1" key="1">
    <citation type="submission" date="2023-02" db="EMBL/GenBank/DDBJ databases">
        <title>Actinokineospora globicatena NBRC 15670.</title>
        <authorList>
            <person name="Ichikawa N."/>
            <person name="Sato H."/>
            <person name="Tonouchi N."/>
        </authorList>
    </citation>
    <scope>NUCLEOTIDE SEQUENCE</scope>
    <source>
        <strain evidence="1">NBRC 15670</strain>
    </source>
</reference>
<evidence type="ECO:0000313" key="1">
    <source>
        <dbReference type="EMBL" id="GLW95196.1"/>
    </source>
</evidence>
<proteinExistence type="predicted"/>